<evidence type="ECO:0000313" key="2">
    <source>
        <dbReference type="Proteomes" id="UP001165960"/>
    </source>
</evidence>
<accession>A0ACC2SVT0</accession>
<gene>
    <name evidence="1" type="ORF">DSO57_1010929</name>
</gene>
<proteinExistence type="predicted"/>
<dbReference type="Proteomes" id="UP001165960">
    <property type="component" value="Unassembled WGS sequence"/>
</dbReference>
<name>A0ACC2SVT0_9FUNG</name>
<organism evidence="1 2">
    <name type="scientific">Entomophthora muscae</name>
    <dbReference type="NCBI Taxonomy" id="34485"/>
    <lineage>
        <taxon>Eukaryota</taxon>
        <taxon>Fungi</taxon>
        <taxon>Fungi incertae sedis</taxon>
        <taxon>Zoopagomycota</taxon>
        <taxon>Entomophthoromycotina</taxon>
        <taxon>Entomophthoromycetes</taxon>
        <taxon>Entomophthorales</taxon>
        <taxon>Entomophthoraceae</taxon>
        <taxon>Entomophthora</taxon>
    </lineage>
</organism>
<comment type="caution">
    <text evidence="1">The sequence shown here is derived from an EMBL/GenBank/DDBJ whole genome shotgun (WGS) entry which is preliminary data.</text>
</comment>
<protein>
    <submittedName>
        <fullName evidence="1">Uncharacterized protein</fullName>
    </submittedName>
</protein>
<dbReference type="EMBL" id="QTSX02004297">
    <property type="protein sequence ID" value="KAJ9066291.1"/>
    <property type="molecule type" value="Genomic_DNA"/>
</dbReference>
<sequence>MMLTTGSASLLVTLFPCTFTSPSPFVTEVPDPPKVLSHLLEEDITNSPNTPMVMVLSPGPLWAPSQLSFLTMSNLMPLCTPSSILIQWSCMVSKPQALPASKVPTKQVCDPPSDYPVTQSQTRKSTQITKSINLNR</sequence>
<reference evidence="1" key="1">
    <citation type="submission" date="2022-04" db="EMBL/GenBank/DDBJ databases">
        <title>Genome of the entomopathogenic fungus Entomophthora muscae.</title>
        <authorList>
            <person name="Elya C."/>
            <person name="Lovett B.R."/>
            <person name="Lee E."/>
            <person name="Macias A.M."/>
            <person name="Hajek A.E."/>
            <person name="De Bivort B.L."/>
            <person name="Kasson M.T."/>
            <person name="De Fine Licht H.H."/>
            <person name="Stajich J.E."/>
        </authorList>
    </citation>
    <scope>NUCLEOTIDE SEQUENCE</scope>
    <source>
        <strain evidence="1">Berkeley</strain>
    </source>
</reference>
<keyword evidence="2" id="KW-1185">Reference proteome</keyword>
<evidence type="ECO:0000313" key="1">
    <source>
        <dbReference type="EMBL" id="KAJ9066291.1"/>
    </source>
</evidence>